<sequence>MSRKKHLPVNLSFLFMLSSVVVFGVSSLVIHAIPRRRNRSPTFSACALHHALWARSCDPIHNRKGATTEAVSMVRRTVRRGTQVQCTSAQRATCYQSLHDQRNRIFVCLLRHKTTCLIGGCTR</sequence>
<keyword evidence="2" id="KW-1185">Reference proteome</keyword>
<dbReference type="EMBL" id="MU006715">
    <property type="protein sequence ID" value="KAF2627912.1"/>
    <property type="molecule type" value="Genomic_DNA"/>
</dbReference>
<evidence type="ECO:0000313" key="1">
    <source>
        <dbReference type="EMBL" id="KAF2627912.1"/>
    </source>
</evidence>
<comment type="caution">
    <text evidence="1">The sequence shown here is derived from an EMBL/GenBank/DDBJ whole genome shotgun (WGS) entry which is preliminary data.</text>
</comment>
<dbReference type="Proteomes" id="UP000799754">
    <property type="component" value="Unassembled WGS sequence"/>
</dbReference>
<organism evidence="1 2">
    <name type="scientific">Macroventuria anomochaeta</name>
    <dbReference type="NCBI Taxonomy" id="301207"/>
    <lineage>
        <taxon>Eukaryota</taxon>
        <taxon>Fungi</taxon>
        <taxon>Dikarya</taxon>
        <taxon>Ascomycota</taxon>
        <taxon>Pezizomycotina</taxon>
        <taxon>Dothideomycetes</taxon>
        <taxon>Pleosporomycetidae</taxon>
        <taxon>Pleosporales</taxon>
        <taxon>Pleosporineae</taxon>
        <taxon>Didymellaceae</taxon>
        <taxon>Macroventuria</taxon>
    </lineage>
</organism>
<protein>
    <submittedName>
        <fullName evidence="1">Uncharacterized protein</fullName>
    </submittedName>
</protein>
<accession>A0ACB6S306</accession>
<evidence type="ECO:0000313" key="2">
    <source>
        <dbReference type="Proteomes" id="UP000799754"/>
    </source>
</evidence>
<name>A0ACB6S306_9PLEO</name>
<reference evidence="1" key="1">
    <citation type="journal article" date="2020" name="Stud. Mycol.">
        <title>101 Dothideomycetes genomes: a test case for predicting lifestyles and emergence of pathogens.</title>
        <authorList>
            <person name="Haridas S."/>
            <person name="Albert R."/>
            <person name="Binder M."/>
            <person name="Bloem J."/>
            <person name="Labutti K."/>
            <person name="Salamov A."/>
            <person name="Andreopoulos B."/>
            <person name="Baker S."/>
            <person name="Barry K."/>
            <person name="Bills G."/>
            <person name="Bluhm B."/>
            <person name="Cannon C."/>
            <person name="Castanera R."/>
            <person name="Culley D."/>
            <person name="Daum C."/>
            <person name="Ezra D."/>
            <person name="Gonzalez J."/>
            <person name="Henrissat B."/>
            <person name="Kuo A."/>
            <person name="Liang C."/>
            <person name="Lipzen A."/>
            <person name="Lutzoni F."/>
            <person name="Magnuson J."/>
            <person name="Mondo S."/>
            <person name="Nolan M."/>
            <person name="Ohm R."/>
            <person name="Pangilinan J."/>
            <person name="Park H.-J."/>
            <person name="Ramirez L."/>
            <person name="Alfaro M."/>
            <person name="Sun H."/>
            <person name="Tritt A."/>
            <person name="Yoshinaga Y."/>
            <person name="Zwiers L.-H."/>
            <person name="Turgeon B."/>
            <person name="Goodwin S."/>
            <person name="Spatafora J."/>
            <person name="Crous P."/>
            <person name="Grigoriev I."/>
        </authorList>
    </citation>
    <scope>NUCLEOTIDE SEQUENCE</scope>
    <source>
        <strain evidence="1">CBS 525.71</strain>
    </source>
</reference>
<gene>
    <name evidence="1" type="ORF">BU25DRAFT_46416</name>
</gene>
<proteinExistence type="predicted"/>